<reference evidence="2 3" key="1">
    <citation type="journal article" date="2016" name="Mol. Biol. Evol.">
        <title>Comparative Genomics of Early-Diverging Mushroom-Forming Fungi Provides Insights into the Origins of Lignocellulose Decay Capabilities.</title>
        <authorList>
            <person name="Nagy L.G."/>
            <person name="Riley R."/>
            <person name="Tritt A."/>
            <person name="Adam C."/>
            <person name="Daum C."/>
            <person name="Floudas D."/>
            <person name="Sun H."/>
            <person name="Yadav J.S."/>
            <person name="Pangilinan J."/>
            <person name="Larsson K.H."/>
            <person name="Matsuura K."/>
            <person name="Barry K."/>
            <person name="Labutti K."/>
            <person name="Kuo R."/>
            <person name="Ohm R.A."/>
            <person name="Bhattacharya S.S."/>
            <person name="Shirouzu T."/>
            <person name="Yoshinaga Y."/>
            <person name="Martin F.M."/>
            <person name="Grigoriev I.V."/>
            <person name="Hibbett D.S."/>
        </authorList>
    </citation>
    <scope>NUCLEOTIDE SEQUENCE [LARGE SCALE GENOMIC DNA]</scope>
    <source>
        <strain evidence="2 3">L-15889</strain>
    </source>
</reference>
<dbReference type="GO" id="GO:0020037">
    <property type="term" value="F:heme binding"/>
    <property type="evidence" value="ECO:0007669"/>
    <property type="project" value="InterPro"/>
</dbReference>
<gene>
    <name evidence="2" type="ORF">DAEQUDRAFT_306355</name>
</gene>
<dbReference type="GO" id="GO:0005506">
    <property type="term" value="F:iron ion binding"/>
    <property type="evidence" value="ECO:0007669"/>
    <property type="project" value="InterPro"/>
</dbReference>
<feature type="chain" id="PRO_5007864548" description="Cytochrome P450" evidence="1">
    <location>
        <begin position="21"/>
        <end position="152"/>
    </location>
</feature>
<dbReference type="OrthoDB" id="2755803at2759"/>
<keyword evidence="3" id="KW-1185">Reference proteome</keyword>
<protein>
    <recommendedName>
        <fullName evidence="4">Cytochrome P450</fullName>
    </recommendedName>
</protein>
<dbReference type="AlphaFoldDB" id="A0A165Q255"/>
<evidence type="ECO:0000313" key="2">
    <source>
        <dbReference type="EMBL" id="KZT68914.1"/>
    </source>
</evidence>
<organism evidence="2 3">
    <name type="scientific">Daedalea quercina L-15889</name>
    <dbReference type="NCBI Taxonomy" id="1314783"/>
    <lineage>
        <taxon>Eukaryota</taxon>
        <taxon>Fungi</taxon>
        <taxon>Dikarya</taxon>
        <taxon>Basidiomycota</taxon>
        <taxon>Agaricomycotina</taxon>
        <taxon>Agaricomycetes</taxon>
        <taxon>Polyporales</taxon>
        <taxon>Fomitopsis</taxon>
    </lineage>
</organism>
<dbReference type="GO" id="GO:0004497">
    <property type="term" value="F:monooxygenase activity"/>
    <property type="evidence" value="ECO:0007669"/>
    <property type="project" value="InterPro"/>
</dbReference>
<dbReference type="EMBL" id="KV429062">
    <property type="protein sequence ID" value="KZT68914.1"/>
    <property type="molecule type" value="Genomic_DNA"/>
</dbReference>
<feature type="signal peptide" evidence="1">
    <location>
        <begin position="1"/>
        <end position="20"/>
    </location>
</feature>
<evidence type="ECO:0000313" key="3">
    <source>
        <dbReference type="Proteomes" id="UP000076727"/>
    </source>
</evidence>
<proteinExistence type="predicted"/>
<dbReference type="Gene3D" id="1.10.630.10">
    <property type="entry name" value="Cytochrome P450"/>
    <property type="match status" value="1"/>
</dbReference>
<name>A0A165Q255_9APHY</name>
<dbReference type="GO" id="GO:0016705">
    <property type="term" value="F:oxidoreductase activity, acting on paired donors, with incorporation or reduction of molecular oxygen"/>
    <property type="evidence" value="ECO:0007669"/>
    <property type="project" value="InterPro"/>
</dbReference>
<evidence type="ECO:0000256" key="1">
    <source>
        <dbReference type="SAM" id="SignalP"/>
    </source>
</evidence>
<dbReference type="Proteomes" id="UP000076727">
    <property type="component" value="Unassembled WGS sequence"/>
</dbReference>
<dbReference type="SUPFAM" id="SSF48264">
    <property type="entry name" value="Cytochrome P450"/>
    <property type="match status" value="1"/>
</dbReference>
<accession>A0A165Q255</accession>
<dbReference type="InterPro" id="IPR036396">
    <property type="entry name" value="Cyt_P450_sf"/>
</dbReference>
<keyword evidence="1" id="KW-0732">Signal</keyword>
<sequence length="152" mass="17362">MSGTIIALLLLTTAWIISHATRIYLAAFSLPKLPGPPPQSIWTGHLGQWFSREADAFQKYVALDYGTVVRLRGMIGWPILYVSDPKALHTILVQEQDSCLHRKELMEYVYYSGSEIDVQSRSQGQPLHVRWRGLFYSWLVGETTLNILVLTW</sequence>
<evidence type="ECO:0008006" key="4">
    <source>
        <dbReference type="Google" id="ProtNLM"/>
    </source>
</evidence>